<dbReference type="SUPFAM" id="SSF117856">
    <property type="entry name" value="AF0104/ALDC/Ptd012-like"/>
    <property type="match status" value="1"/>
</dbReference>
<sequence length="177" mass="18249">MSFVQKQNRAVCIISASGTIANVTLRQPAVAGGHMTYKGNFDILSLSGSFLISENGGASARTGALSVCLSEEGFLVGGGIGGPLVAATTVQVIHRRGQGTCPMMATRSGTSPPYQPSKSIHPSIHPSNPSISGGCGSSVSHLAKSAGGEGVDTVHIRLLSLPPPPSSFIFFVRRRMM</sequence>
<evidence type="ECO:0000313" key="5">
    <source>
        <dbReference type="Proteomes" id="UP001189122"/>
    </source>
</evidence>
<dbReference type="EMBL" id="LR743598">
    <property type="protein sequence ID" value="CAA2628742.1"/>
    <property type="molecule type" value="Genomic_DNA"/>
</dbReference>
<feature type="region of interest" description="Disordered" evidence="2">
    <location>
        <begin position="101"/>
        <end position="135"/>
    </location>
</feature>
<accession>A0A7I8JD15</accession>
<dbReference type="GO" id="GO:0003680">
    <property type="term" value="F:minor groove of adenine-thymine-rich DNA binding"/>
    <property type="evidence" value="ECO:0007669"/>
    <property type="project" value="UniProtKB-UniRule"/>
</dbReference>
<comment type="function">
    <text evidence="1">Transcription factor that specifically binds AT-rich DNA sequences related to the nuclear matrix attachment regions (MARs).</text>
</comment>
<evidence type="ECO:0000256" key="1">
    <source>
        <dbReference type="RuleBase" id="RU367031"/>
    </source>
</evidence>
<dbReference type="PANTHER" id="PTHR31500">
    <property type="entry name" value="AT-HOOK MOTIF NUCLEAR-LOCALIZED PROTEIN 9"/>
    <property type="match status" value="1"/>
</dbReference>
<comment type="subcellular location">
    <subcellularLocation>
        <location evidence="1">Nucleus</location>
    </subcellularLocation>
</comment>
<name>A0A7I8JD15_SPIIN</name>
<keyword evidence="1" id="KW-0804">Transcription</keyword>
<organism evidence="4">
    <name type="scientific">Spirodela intermedia</name>
    <name type="common">Intermediate duckweed</name>
    <dbReference type="NCBI Taxonomy" id="51605"/>
    <lineage>
        <taxon>Eukaryota</taxon>
        <taxon>Viridiplantae</taxon>
        <taxon>Streptophyta</taxon>
        <taxon>Embryophyta</taxon>
        <taxon>Tracheophyta</taxon>
        <taxon>Spermatophyta</taxon>
        <taxon>Magnoliopsida</taxon>
        <taxon>Liliopsida</taxon>
        <taxon>Araceae</taxon>
        <taxon>Lemnoideae</taxon>
        <taxon>Spirodela</taxon>
    </lineage>
</organism>
<dbReference type="GO" id="GO:0005634">
    <property type="term" value="C:nucleus"/>
    <property type="evidence" value="ECO:0007669"/>
    <property type="project" value="UniProtKB-SubCell"/>
</dbReference>
<evidence type="ECO:0000259" key="3">
    <source>
        <dbReference type="PROSITE" id="PS51742"/>
    </source>
</evidence>
<keyword evidence="1" id="KW-0238">DNA-binding</keyword>
<gene>
    <name evidence="4" type="ORF">SI7747_11014383</name>
</gene>
<keyword evidence="1" id="KW-0539">Nucleus</keyword>
<protein>
    <recommendedName>
        <fullName evidence="1">AT-hook motif nuclear-localized protein</fullName>
    </recommendedName>
</protein>
<keyword evidence="5" id="KW-1185">Reference proteome</keyword>
<dbReference type="InterPro" id="IPR039605">
    <property type="entry name" value="AHL"/>
</dbReference>
<dbReference type="AlphaFoldDB" id="A0A7I8JD15"/>
<comment type="domain">
    <text evidence="1">The PPC domain mediates interactions between AHL proteins.</text>
</comment>
<dbReference type="Gene3D" id="3.30.1330.80">
    <property type="entry name" value="Hypothetical protein, similar to alpha- acetolactate decarboxylase, domain 2"/>
    <property type="match status" value="1"/>
</dbReference>
<evidence type="ECO:0000313" key="4">
    <source>
        <dbReference type="EMBL" id="CAA2628742.1"/>
    </source>
</evidence>
<dbReference type="CDD" id="cd11378">
    <property type="entry name" value="DUF296"/>
    <property type="match status" value="1"/>
</dbReference>
<dbReference type="Pfam" id="PF03479">
    <property type="entry name" value="PCC"/>
    <property type="match status" value="1"/>
</dbReference>
<dbReference type="PROSITE" id="PS51742">
    <property type="entry name" value="PPC"/>
    <property type="match status" value="1"/>
</dbReference>
<dbReference type="PANTHER" id="PTHR31500:SF68">
    <property type="entry name" value="AT-HOOK MOTIF NUCLEAR-LOCALIZED PROTEIN 14"/>
    <property type="match status" value="1"/>
</dbReference>
<dbReference type="EMBL" id="CACRZD030000011">
    <property type="protein sequence ID" value="CAA6667989.1"/>
    <property type="molecule type" value="Genomic_DNA"/>
</dbReference>
<feature type="domain" description="PPC" evidence="3">
    <location>
        <begin position="1"/>
        <end position="123"/>
    </location>
</feature>
<keyword evidence="1" id="KW-0805">Transcription regulation</keyword>
<dbReference type="Proteomes" id="UP001189122">
    <property type="component" value="Unassembled WGS sequence"/>
</dbReference>
<feature type="compositionally biased region" description="Low complexity" evidence="2">
    <location>
        <begin position="116"/>
        <end position="132"/>
    </location>
</feature>
<dbReference type="InterPro" id="IPR005175">
    <property type="entry name" value="PPC_dom"/>
</dbReference>
<evidence type="ECO:0000256" key="2">
    <source>
        <dbReference type="SAM" id="MobiDB-lite"/>
    </source>
</evidence>
<proteinExistence type="predicted"/>
<reference evidence="4 5" key="1">
    <citation type="submission" date="2019-12" db="EMBL/GenBank/DDBJ databases">
        <authorList>
            <person name="Scholz U."/>
            <person name="Mascher M."/>
            <person name="Fiebig A."/>
        </authorList>
    </citation>
    <scope>NUCLEOTIDE SEQUENCE</scope>
</reference>